<gene>
    <name evidence="1" type="ORF">C3743_10450</name>
</gene>
<dbReference type="AlphaFoldDB" id="A0A2S5E624"/>
<reference evidence="1 2" key="1">
    <citation type="submission" date="2018-01" db="EMBL/GenBank/DDBJ databases">
        <title>Successful Treatment of Persistent Burkholderia cepacia Bacteremia with Ceftazidime-Avibactam.</title>
        <authorList>
            <person name="Tamma P."/>
            <person name="Fan Y."/>
            <person name="Bergman Y."/>
            <person name="Sick-Samuels A."/>
            <person name="Hsu A."/>
            <person name="Timp W."/>
            <person name="Simner P."/>
        </authorList>
    </citation>
    <scope>NUCLEOTIDE SEQUENCE [LARGE SCALE GENOMIC DNA]</scope>
    <source>
        <strain evidence="1 2">170816</strain>
    </source>
</reference>
<dbReference type="Proteomes" id="UP000238655">
    <property type="component" value="Chromosome 2"/>
</dbReference>
<dbReference type="EMBL" id="PQVP01000001">
    <property type="protein sequence ID" value="POZ86850.1"/>
    <property type="molecule type" value="Genomic_DNA"/>
</dbReference>
<evidence type="ECO:0000313" key="1">
    <source>
        <dbReference type="EMBL" id="POZ86850.1"/>
    </source>
</evidence>
<protein>
    <submittedName>
        <fullName evidence="1">Uncharacterized protein</fullName>
    </submittedName>
</protein>
<proteinExistence type="predicted"/>
<accession>A0A2S5E624</accession>
<organism evidence="1 2">
    <name type="scientific">Burkholderia contaminans</name>
    <dbReference type="NCBI Taxonomy" id="488447"/>
    <lineage>
        <taxon>Bacteria</taxon>
        <taxon>Pseudomonadati</taxon>
        <taxon>Pseudomonadota</taxon>
        <taxon>Betaproteobacteria</taxon>
        <taxon>Burkholderiales</taxon>
        <taxon>Burkholderiaceae</taxon>
        <taxon>Burkholderia</taxon>
        <taxon>Burkholderia cepacia complex</taxon>
    </lineage>
</organism>
<comment type="caution">
    <text evidence="1">The sequence shown here is derived from an EMBL/GenBank/DDBJ whole genome shotgun (WGS) entry which is preliminary data.</text>
</comment>
<name>A0A2S5E624_9BURK</name>
<evidence type="ECO:0000313" key="2">
    <source>
        <dbReference type="Proteomes" id="UP000238655"/>
    </source>
</evidence>
<sequence length="125" mass="14127">MSINDFVVDAWVRDRKLKAESVWTVENHEKYSTLKRSDDDARRKAAGREVFSLMRNLNELGVQSLALCADRDGNGSLCEAIGKLSERLALQRALRDDAELQYHRLGLEPIRPGDLADLRLSPATF</sequence>